<reference evidence="1" key="1">
    <citation type="journal article" date="2014" name="Front. Microbiol.">
        <title>High frequency of phylogenetically diverse reductive dehalogenase-homologous genes in deep subseafloor sedimentary metagenomes.</title>
        <authorList>
            <person name="Kawai M."/>
            <person name="Futagami T."/>
            <person name="Toyoda A."/>
            <person name="Takaki Y."/>
            <person name="Nishi S."/>
            <person name="Hori S."/>
            <person name="Arai W."/>
            <person name="Tsubouchi T."/>
            <person name="Morono Y."/>
            <person name="Uchiyama I."/>
            <person name="Ito T."/>
            <person name="Fujiyama A."/>
            <person name="Inagaki F."/>
            <person name="Takami H."/>
        </authorList>
    </citation>
    <scope>NUCLEOTIDE SEQUENCE</scope>
    <source>
        <strain evidence="1">Expedition CK06-06</strain>
    </source>
</reference>
<accession>X0RFC2</accession>
<name>X0RFC2_9ZZZZ</name>
<feature type="non-terminal residue" evidence="1">
    <location>
        <position position="1"/>
    </location>
</feature>
<organism evidence="1">
    <name type="scientific">marine sediment metagenome</name>
    <dbReference type="NCBI Taxonomy" id="412755"/>
    <lineage>
        <taxon>unclassified sequences</taxon>
        <taxon>metagenomes</taxon>
        <taxon>ecological metagenomes</taxon>
    </lineage>
</organism>
<dbReference type="EMBL" id="BARS01008857">
    <property type="protein sequence ID" value="GAF67604.1"/>
    <property type="molecule type" value="Genomic_DNA"/>
</dbReference>
<gene>
    <name evidence="1" type="ORF">S01H1_16792</name>
</gene>
<evidence type="ECO:0000313" key="1">
    <source>
        <dbReference type="EMBL" id="GAF67604.1"/>
    </source>
</evidence>
<proteinExistence type="predicted"/>
<sequence>GYLNGHFKYRDSVDNKYHGKVECRTHELLISPSGTIYKCHRDLYAEENGWSNISYPDFKPEYKFRECNKYGFCNPCDVKSKLNRFLKMGSCSVEIKGK</sequence>
<comment type="caution">
    <text evidence="1">The sequence shown here is derived from an EMBL/GenBank/DDBJ whole genome shotgun (WGS) entry which is preliminary data.</text>
</comment>
<dbReference type="AlphaFoldDB" id="X0RFC2"/>
<protein>
    <submittedName>
        <fullName evidence="1">Uncharacterized protein</fullName>
    </submittedName>
</protein>